<gene>
    <name evidence="2" type="ORF">B0T11DRAFT_322300</name>
</gene>
<reference evidence="2" key="1">
    <citation type="journal article" date="2021" name="Nat. Commun.">
        <title>Genetic determinants of endophytism in the Arabidopsis root mycobiome.</title>
        <authorList>
            <person name="Mesny F."/>
            <person name="Miyauchi S."/>
            <person name="Thiergart T."/>
            <person name="Pickel B."/>
            <person name="Atanasova L."/>
            <person name="Karlsson M."/>
            <person name="Huettel B."/>
            <person name="Barry K.W."/>
            <person name="Haridas S."/>
            <person name="Chen C."/>
            <person name="Bauer D."/>
            <person name="Andreopoulos W."/>
            <person name="Pangilinan J."/>
            <person name="LaButti K."/>
            <person name="Riley R."/>
            <person name="Lipzen A."/>
            <person name="Clum A."/>
            <person name="Drula E."/>
            <person name="Henrissat B."/>
            <person name="Kohler A."/>
            <person name="Grigoriev I.V."/>
            <person name="Martin F.M."/>
            <person name="Hacquard S."/>
        </authorList>
    </citation>
    <scope>NUCLEOTIDE SEQUENCE</scope>
    <source>
        <strain evidence="2">MPI-CAGE-AT-0016</strain>
    </source>
</reference>
<keyword evidence="3" id="KW-1185">Reference proteome</keyword>
<organism evidence="2 3">
    <name type="scientific">Plectosphaerella cucumerina</name>
    <dbReference type="NCBI Taxonomy" id="40658"/>
    <lineage>
        <taxon>Eukaryota</taxon>
        <taxon>Fungi</taxon>
        <taxon>Dikarya</taxon>
        <taxon>Ascomycota</taxon>
        <taxon>Pezizomycotina</taxon>
        <taxon>Sordariomycetes</taxon>
        <taxon>Hypocreomycetidae</taxon>
        <taxon>Glomerellales</taxon>
        <taxon>Plectosphaerellaceae</taxon>
        <taxon>Plectosphaerella</taxon>
    </lineage>
</organism>
<evidence type="ECO:0000256" key="1">
    <source>
        <dbReference type="SAM" id="MobiDB-lite"/>
    </source>
</evidence>
<feature type="compositionally biased region" description="Low complexity" evidence="1">
    <location>
        <begin position="164"/>
        <end position="173"/>
    </location>
</feature>
<protein>
    <submittedName>
        <fullName evidence="2">Uncharacterized protein</fullName>
    </submittedName>
</protein>
<evidence type="ECO:0000313" key="2">
    <source>
        <dbReference type="EMBL" id="KAH7347605.1"/>
    </source>
</evidence>
<dbReference type="Proteomes" id="UP000813385">
    <property type="component" value="Unassembled WGS sequence"/>
</dbReference>
<feature type="region of interest" description="Disordered" evidence="1">
    <location>
        <begin position="154"/>
        <end position="173"/>
    </location>
</feature>
<accession>A0A8K0TAF9</accession>
<dbReference type="EMBL" id="JAGPXD010000007">
    <property type="protein sequence ID" value="KAH7347605.1"/>
    <property type="molecule type" value="Genomic_DNA"/>
</dbReference>
<evidence type="ECO:0000313" key="3">
    <source>
        <dbReference type="Proteomes" id="UP000813385"/>
    </source>
</evidence>
<comment type="caution">
    <text evidence="2">The sequence shown here is derived from an EMBL/GenBank/DDBJ whole genome shotgun (WGS) entry which is preliminary data.</text>
</comment>
<name>A0A8K0TAF9_9PEZI</name>
<proteinExistence type="predicted"/>
<dbReference type="AlphaFoldDB" id="A0A8K0TAF9"/>
<sequence>MPSELDECSKGGPLVHNQPATCGSPCLAHVYPTSTAATAHGPHGAPLRCRRRLQNPRRKPTEAPQIECSAGCWDSNSAGLAALVSALHALQGPRRLRSRQTAGPAAAARHGSYSLERQHFSMNWSQKEPLQWEARFAPRLEVPRVKMNPSPISLIDVTQPQMPSSDSTSYDTTHSSDIVHCELEAQEHIPPEFNKEMHMADFP</sequence>